<name>A0A922I9M3_DERFA</name>
<comment type="caution">
    <text evidence="2">The sequence shown here is derived from an EMBL/GenBank/DDBJ whole genome shotgun (WGS) entry which is preliminary data.</text>
</comment>
<feature type="compositionally biased region" description="Pro residues" evidence="1">
    <location>
        <begin position="45"/>
        <end position="56"/>
    </location>
</feature>
<evidence type="ECO:0000313" key="3">
    <source>
        <dbReference type="Proteomes" id="UP000790347"/>
    </source>
</evidence>
<organism evidence="2 3">
    <name type="scientific">Dermatophagoides farinae</name>
    <name type="common">American house dust mite</name>
    <dbReference type="NCBI Taxonomy" id="6954"/>
    <lineage>
        <taxon>Eukaryota</taxon>
        <taxon>Metazoa</taxon>
        <taxon>Ecdysozoa</taxon>
        <taxon>Arthropoda</taxon>
        <taxon>Chelicerata</taxon>
        <taxon>Arachnida</taxon>
        <taxon>Acari</taxon>
        <taxon>Acariformes</taxon>
        <taxon>Sarcoptiformes</taxon>
        <taxon>Astigmata</taxon>
        <taxon>Psoroptidia</taxon>
        <taxon>Analgoidea</taxon>
        <taxon>Pyroglyphidae</taxon>
        <taxon>Dermatophagoidinae</taxon>
        <taxon>Dermatophagoides</taxon>
    </lineage>
</organism>
<dbReference type="Proteomes" id="UP000790347">
    <property type="component" value="Unassembled WGS sequence"/>
</dbReference>
<protein>
    <submittedName>
        <fullName evidence="2">Uncharacterized protein</fullName>
    </submittedName>
</protein>
<evidence type="ECO:0000256" key="1">
    <source>
        <dbReference type="SAM" id="MobiDB-lite"/>
    </source>
</evidence>
<keyword evidence="3" id="KW-1185">Reference proteome</keyword>
<evidence type="ECO:0000313" key="2">
    <source>
        <dbReference type="EMBL" id="KAH9526065.1"/>
    </source>
</evidence>
<dbReference type="AlphaFoldDB" id="A0A922I9M3"/>
<gene>
    <name evidence="2" type="ORF">DERF_000182</name>
</gene>
<reference evidence="2" key="1">
    <citation type="submission" date="2013-05" db="EMBL/GenBank/DDBJ databases">
        <authorList>
            <person name="Yim A.K.Y."/>
            <person name="Chan T.F."/>
            <person name="Ji K.M."/>
            <person name="Liu X.Y."/>
            <person name="Zhou J.W."/>
            <person name="Li R.Q."/>
            <person name="Yang K.Y."/>
            <person name="Li J."/>
            <person name="Li M."/>
            <person name="Law P.T.W."/>
            <person name="Wu Y.L."/>
            <person name="Cai Z.L."/>
            <person name="Qin H."/>
            <person name="Bao Y."/>
            <person name="Leung R.K.K."/>
            <person name="Ng P.K.S."/>
            <person name="Zou J."/>
            <person name="Zhong X.J."/>
            <person name="Ran P.X."/>
            <person name="Zhong N.S."/>
            <person name="Liu Z.G."/>
            <person name="Tsui S.K.W."/>
        </authorList>
    </citation>
    <scope>NUCLEOTIDE SEQUENCE</scope>
    <source>
        <strain evidence="2">Derf</strain>
        <tissue evidence="2">Whole organism</tissue>
    </source>
</reference>
<dbReference type="EMBL" id="ASGP02000001">
    <property type="protein sequence ID" value="KAH9526065.1"/>
    <property type="molecule type" value="Genomic_DNA"/>
</dbReference>
<accession>A0A922I9M3</accession>
<feature type="region of interest" description="Disordered" evidence="1">
    <location>
        <begin position="35"/>
        <end position="69"/>
    </location>
</feature>
<reference evidence="2" key="2">
    <citation type="journal article" date="2022" name="Res Sq">
        <title>Comparative Genomics Reveals Insights into the Divergent Evolution of Astigmatic Mites and Household Pest Adaptations.</title>
        <authorList>
            <person name="Xiong Q."/>
            <person name="Wan A.T.-Y."/>
            <person name="Liu X.-Y."/>
            <person name="Fung C.S.-H."/>
            <person name="Xiao X."/>
            <person name="Malainual N."/>
            <person name="Hou J."/>
            <person name="Wang L."/>
            <person name="Wang M."/>
            <person name="Yang K."/>
            <person name="Cui Y."/>
            <person name="Leung E."/>
            <person name="Nong W."/>
            <person name="Shin S.-K."/>
            <person name="Au S."/>
            <person name="Jeong K.Y."/>
            <person name="Chew F.T."/>
            <person name="Hui J."/>
            <person name="Leung T.F."/>
            <person name="Tungtrongchitr A."/>
            <person name="Zhong N."/>
            <person name="Liu Z."/>
            <person name="Tsui S."/>
        </authorList>
    </citation>
    <scope>NUCLEOTIDE SEQUENCE</scope>
    <source>
        <strain evidence="2">Derf</strain>
        <tissue evidence="2">Whole organism</tissue>
    </source>
</reference>
<sequence>MLICRIFFYLVMSRLFKFYNGWDRISFGPSLPTIRCSSSPSTSSSPPPPPPQPQPPTDVHLTTIRHTSN</sequence>
<proteinExistence type="predicted"/>